<dbReference type="Proteomes" id="UP000432715">
    <property type="component" value="Unassembled WGS sequence"/>
</dbReference>
<reference evidence="1 2" key="1">
    <citation type="submission" date="2019-10" db="EMBL/GenBank/DDBJ databases">
        <title>Alkaliphilus serpentinus sp. nov. and Alkaliphilus pronyensis sp. nov., two novel anaerobic alkaliphilic species isolated from the serpentinized-hosted hydrothermal field of the Prony Bay (New Caledonia).</title>
        <authorList>
            <person name="Postec A."/>
        </authorList>
    </citation>
    <scope>NUCLEOTIDE SEQUENCE [LARGE SCALE GENOMIC DNA]</scope>
    <source>
        <strain evidence="1 2">LacV</strain>
    </source>
</reference>
<organism evidence="1 2">
    <name type="scientific">Alkaliphilus pronyensis</name>
    <dbReference type="NCBI Taxonomy" id="1482732"/>
    <lineage>
        <taxon>Bacteria</taxon>
        <taxon>Bacillati</taxon>
        <taxon>Bacillota</taxon>
        <taxon>Clostridia</taxon>
        <taxon>Peptostreptococcales</taxon>
        <taxon>Natronincolaceae</taxon>
        <taxon>Alkaliphilus</taxon>
    </lineage>
</organism>
<evidence type="ECO:0000313" key="1">
    <source>
        <dbReference type="EMBL" id="KAB3531897.1"/>
    </source>
</evidence>
<sequence length="74" mass="8737">MVEEVRELVNNNDLKDRVEVFFIDIMEDDLTLYPEEKKLIERGYQLPLTFLNGKLGFYGKIDTNRLLIALKSMK</sequence>
<gene>
    <name evidence="1" type="ORF">F8154_12360</name>
</gene>
<proteinExistence type="predicted"/>
<keyword evidence="2" id="KW-1185">Reference proteome</keyword>
<dbReference type="EMBL" id="WBZC01000053">
    <property type="protein sequence ID" value="KAB3531897.1"/>
    <property type="molecule type" value="Genomic_DNA"/>
</dbReference>
<dbReference type="OrthoDB" id="1936700at2"/>
<comment type="caution">
    <text evidence="1">The sequence shown here is derived from an EMBL/GenBank/DDBJ whole genome shotgun (WGS) entry which is preliminary data.</text>
</comment>
<dbReference type="RefSeq" id="WP_151861929.1">
    <property type="nucleotide sequence ID" value="NZ_WBZC01000053.1"/>
</dbReference>
<evidence type="ECO:0000313" key="2">
    <source>
        <dbReference type="Proteomes" id="UP000432715"/>
    </source>
</evidence>
<dbReference type="AlphaFoldDB" id="A0A6I0EXH5"/>
<evidence type="ECO:0008006" key="3">
    <source>
        <dbReference type="Google" id="ProtNLM"/>
    </source>
</evidence>
<protein>
    <recommendedName>
        <fullName evidence="3">Glutaredoxin</fullName>
    </recommendedName>
</protein>
<name>A0A6I0EXH5_9FIRM</name>
<accession>A0A6I0EXH5</accession>